<reference evidence="3 4" key="1">
    <citation type="submission" date="2015-12" db="EMBL/GenBank/DDBJ databases">
        <title>Haloprofundus marisrubri gen. nov., sp. nov., an extremely halophilic archaeon isolated from the Discovery deep brine-seawater interface in the Red Sea.</title>
        <authorList>
            <person name="Zhang G."/>
            <person name="Stingl U."/>
            <person name="Rashid M."/>
        </authorList>
    </citation>
    <scope>NUCLEOTIDE SEQUENCE [LARGE SCALE GENOMIC DNA]</scope>
    <source>
        <strain evidence="3 4">SB9</strain>
    </source>
</reference>
<protein>
    <submittedName>
        <fullName evidence="3">Uncharacterized protein</fullName>
    </submittedName>
</protein>
<keyword evidence="2" id="KW-0472">Membrane</keyword>
<name>A0A0W1R9F9_9EURY</name>
<keyword evidence="2" id="KW-0812">Transmembrane</keyword>
<sequence>MGGGWMSRRETTPSSRDERAQTTQDFAIGVSVFLLTVVFVLAYVPGTLAPLTASVDDGVNEQAERTATYLVSDLSRDGYALRLNESEREAFFEANAGSGVLVENVSLQSTVEANVSIEQLDGSPVSSAATTSTGDEYRNQSGALATRLVELRLPEHDDEWRLYRLTVRVW</sequence>
<keyword evidence="2" id="KW-1133">Transmembrane helix</keyword>
<dbReference type="Proteomes" id="UP000054387">
    <property type="component" value="Unassembled WGS sequence"/>
</dbReference>
<dbReference type="InterPro" id="IPR056613">
    <property type="entry name" value="DUF7287"/>
</dbReference>
<dbReference type="Pfam" id="PF23958">
    <property type="entry name" value="DUF7287"/>
    <property type="match status" value="1"/>
</dbReference>
<feature type="region of interest" description="Disordered" evidence="1">
    <location>
        <begin position="1"/>
        <end position="20"/>
    </location>
</feature>
<dbReference type="AlphaFoldDB" id="A0A0W1R9F9"/>
<dbReference type="STRING" id="1514971.AUR64_10375"/>
<comment type="caution">
    <text evidence="3">The sequence shown here is derived from an EMBL/GenBank/DDBJ whole genome shotgun (WGS) entry which is preliminary data.</text>
</comment>
<feature type="compositionally biased region" description="Basic and acidic residues" evidence="1">
    <location>
        <begin position="7"/>
        <end position="20"/>
    </location>
</feature>
<evidence type="ECO:0000256" key="2">
    <source>
        <dbReference type="SAM" id="Phobius"/>
    </source>
</evidence>
<organism evidence="3 4">
    <name type="scientific">Haloprofundus marisrubri</name>
    <dbReference type="NCBI Taxonomy" id="1514971"/>
    <lineage>
        <taxon>Archaea</taxon>
        <taxon>Methanobacteriati</taxon>
        <taxon>Methanobacteriota</taxon>
        <taxon>Stenosarchaea group</taxon>
        <taxon>Halobacteria</taxon>
        <taxon>Halobacteriales</taxon>
        <taxon>Haloferacaceae</taxon>
        <taxon>Haloprofundus</taxon>
    </lineage>
</organism>
<proteinExistence type="predicted"/>
<keyword evidence="4" id="KW-1185">Reference proteome</keyword>
<dbReference type="EMBL" id="LOPU01000018">
    <property type="protein sequence ID" value="KTG10001.1"/>
    <property type="molecule type" value="Genomic_DNA"/>
</dbReference>
<evidence type="ECO:0000256" key="1">
    <source>
        <dbReference type="SAM" id="MobiDB-lite"/>
    </source>
</evidence>
<gene>
    <name evidence="3" type="ORF">AUR64_10375</name>
</gene>
<accession>A0A0W1R9F9</accession>
<feature type="transmembrane region" description="Helical" evidence="2">
    <location>
        <begin position="26"/>
        <end position="44"/>
    </location>
</feature>
<evidence type="ECO:0000313" key="4">
    <source>
        <dbReference type="Proteomes" id="UP000054387"/>
    </source>
</evidence>
<evidence type="ECO:0000313" key="3">
    <source>
        <dbReference type="EMBL" id="KTG10001.1"/>
    </source>
</evidence>